<evidence type="ECO:0000256" key="7">
    <source>
        <dbReference type="ARBA" id="ARBA00022475"/>
    </source>
</evidence>
<evidence type="ECO:0000259" key="30">
    <source>
        <dbReference type="Pfam" id="PF17092"/>
    </source>
</evidence>
<keyword evidence="7" id="KW-1003">Cell membrane</keyword>
<evidence type="ECO:0000256" key="23">
    <source>
        <dbReference type="ARBA" id="ARBA00034000"/>
    </source>
</evidence>
<comment type="catalytic activity">
    <reaction evidence="23">
        <text>Preferential cleavage: (Ac)2-L-Lys-D-Ala-|-D-Ala. Also transpeptidation of peptidyl-alanyl moieties that are N-acyl substituents of D-alanine.</text>
        <dbReference type="EC" id="3.4.16.4"/>
    </reaction>
</comment>
<dbReference type="GO" id="GO:0046677">
    <property type="term" value="P:response to antibiotic"/>
    <property type="evidence" value="ECO:0007669"/>
    <property type="project" value="UniProtKB-KW"/>
</dbReference>
<comment type="pathway">
    <text evidence="26">Glycan biosynthesis.</text>
</comment>
<gene>
    <name evidence="31" type="ORF">ADH67_13140</name>
</gene>
<evidence type="ECO:0000256" key="26">
    <source>
        <dbReference type="ARBA" id="ARBA00060592"/>
    </source>
</evidence>
<keyword evidence="19" id="KW-0472">Membrane</keyword>
<dbReference type="InterPro" id="IPR031376">
    <property type="entry name" value="PCB_OB"/>
</dbReference>
<evidence type="ECO:0000256" key="1">
    <source>
        <dbReference type="ARBA" id="ARBA00004249"/>
    </source>
</evidence>
<dbReference type="Proteomes" id="UP000214610">
    <property type="component" value="Unassembled WGS sequence"/>
</dbReference>
<keyword evidence="20" id="KW-0046">Antibiotic resistance</keyword>
<dbReference type="InterPro" id="IPR001264">
    <property type="entry name" value="Glyco_trans_51"/>
</dbReference>
<evidence type="ECO:0000256" key="13">
    <source>
        <dbReference type="ARBA" id="ARBA00022692"/>
    </source>
</evidence>
<dbReference type="InterPro" id="IPR001460">
    <property type="entry name" value="PCN-bd_Tpept"/>
</dbReference>
<dbReference type="NCBIfam" id="TIGR02074">
    <property type="entry name" value="PBP_1a_fam"/>
    <property type="match status" value="1"/>
</dbReference>
<dbReference type="SUPFAM" id="SSF53955">
    <property type="entry name" value="Lysozyme-like"/>
    <property type="match status" value="1"/>
</dbReference>
<evidence type="ECO:0000256" key="15">
    <source>
        <dbReference type="ARBA" id="ARBA00022960"/>
    </source>
</evidence>
<comment type="catalytic activity">
    <reaction evidence="25">
        <text>[GlcNAc-(1-&gt;4)-Mur2Ac(oyl-L-Ala-gamma-D-Glu-L-Lys-D-Ala-D-Ala)](n)-di-trans,octa-cis-undecaprenyl diphosphate + beta-D-GlcNAc-(1-&gt;4)-Mur2Ac(oyl-L-Ala-gamma-D-Glu-L-Lys-D-Ala-D-Ala)-di-trans,octa-cis-undecaprenyl diphosphate = [GlcNAc-(1-&gt;4)-Mur2Ac(oyl-L-Ala-gamma-D-Glu-L-Lys-D-Ala-D-Ala)](n+1)-di-trans,octa-cis-undecaprenyl diphosphate + di-trans,octa-cis-undecaprenyl diphosphate + H(+)</text>
        <dbReference type="Rhea" id="RHEA:23708"/>
        <dbReference type="Rhea" id="RHEA-COMP:9602"/>
        <dbReference type="Rhea" id="RHEA-COMP:9603"/>
        <dbReference type="ChEBI" id="CHEBI:15378"/>
        <dbReference type="ChEBI" id="CHEBI:58405"/>
        <dbReference type="ChEBI" id="CHEBI:60033"/>
        <dbReference type="ChEBI" id="CHEBI:78435"/>
        <dbReference type="EC" id="2.4.99.28"/>
    </reaction>
</comment>
<comment type="pathway">
    <text evidence="2">Cell wall biogenesis; peptidoglycan biosynthesis.</text>
</comment>
<evidence type="ECO:0000313" key="32">
    <source>
        <dbReference type="Proteomes" id="UP000214610"/>
    </source>
</evidence>
<feature type="domain" description="Penicillin-binding protein transpeptidase" evidence="28">
    <location>
        <begin position="464"/>
        <end position="723"/>
    </location>
</feature>
<evidence type="ECO:0000256" key="11">
    <source>
        <dbReference type="ARBA" id="ARBA00022676"/>
    </source>
</evidence>
<name>A0A227K9G3_9BURK</name>
<keyword evidence="16" id="KW-0735">Signal-anchor</keyword>
<comment type="subcellular location">
    <subcellularLocation>
        <location evidence="1">Cell inner membrane</location>
        <topology evidence="1">Single-pass type II membrane protein</topology>
    </subcellularLocation>
</comment>
<dbReference type="FunFam" id="1.10.3810.10:FF:000003">
    <property type="entry name" value="Penicillin-binding protein 1a"/>
    <property type="match status" value="1"/>
</dbReference>
<dbReference type="UniPathway" id="UPA00219"/>
<keyword evidence="14" id="KW-0378">Hydrolase</keyword>
<dbReference type="GeneID" id="78362905"/>
<evidence type="ECO:0000256" key="14">
    <source>
        <dbReference type="ARBA" id="ARBA00022801"/>
    </source>
</evidence>
<keyword evidence="18" id="KW-1133">Transmembrane helix</keyword>
<evidence type="ECO:0000256" key="19">
    <source>
        <dbReference type="ARBA" id="ARBA00023136"/>
    </source>
</evidence>
<sequence length="806" mass="88796">MFSSKKTPPKKAPAKAAAAKKAPARKKTGSSFFAFIKYSIATILALALAGIGLALFVFALVYSQLPPIDTVVDYKPKVPMRVWTADGKLIAEFGEERRDFVTIDEIPAHVKQAVISAEDDGFYHHAGIEPKGFVRAALANFASGKKSQGASTITMQVARNFFLSSERSYVRKLYEVAMAFKIEANLTKDQILQIYMNQIFLGNRAYGFAAAGRTYYGKNIQQLSIGEAATLAGLPAAPSVYNPFASPKRAKVRRDYVLGRMRDLGYITPDQYQHEVDAPIQTRLTRLAESSLTPTKMNSSLHAEYVAELVRTLMFDVFQQETYTRGLNVYTTINSEDQNYAYQSLRSHVQAYDRSRGYRGPEDKVDLSNPATAQQNINNALQEALVAADMPAVVVLKASPTEVVVQNSSGKQITIKGKNLDFVKNSLQPKAKPDLKIERGSVVRIQSGKNNEWEITQLPQAEAAFIATNYTTGAIQALVGGYDFNLNKFNHVTQAWRQPGSSFKPFIYSAAIEKGFSPQTVINDAPIVLDPSETGFKKWNPKNFSGKFSGPVMMKDALRKSLNLVSIRILQAITPRYAVDFIQRFGFEPDKHPPHLSLALGAGSVTPWEMVQGFSVFANVGKRTEPYLISKVTDPNGKILMQSTVEAERLAGTEVLDPRNAYIMHKMLNGVATSGTAARTTATLKRRDIGGKTGTSNDSYDVWFVGYAGEQLAAVWMGYDQPRTLGRRAQGASLALPIWVDYMKFAVKNDPEVVRKAPSGVTEEGGNYYYTNRKDAIPSLGVDVQPADNDPLGALIQNSNIRGQIF</sequence>
<dbReference type="SUPFAM" id="SSF56601">
    <property type="entry name" value="beta-lactamase/transpeptidase-like"/>
    <property type="match status" value="1"/>
</dbReference>
<comment type="caution">
    <text evidence="31">The sequence shown here is derived from an EMBL/GenBank/DDBJ whole genome shotgun (WGS) entry which is preliminary data.</text>
</comment>
<keyword evidence="17" id="KW-0573">Peptidoglycan synthesis</keyword>
<evidence type="ECO:0000256" key="24">
    <source>
        <dbReference type="ARBA" id="ARBA00044770"/>
    </source>
</evidence>
<keyword evidence="10" id="KW-0645">Protease</keyword>
<reference evidence="32" key="1">
    <citation type="submission" date="2017-05" db="EMBL/GenBank/DDBJ databases">
        <title>Improved OligoMM genomes.</title>
        <authorList>
            <person name="Garzetti D."/>
        </authorList>
    </citation>
    <scope>NUCLEOTIDE SEQUENCE [LARGE SCALE GENOMIC DNA]</scope>
    <source>
        <strain evidence="32">YL45</strain>
    </source>
</reference>
<keyword evidence="22" id="KW-0961">Cell wall biogenesis/degradation</keyword>
<dbReference type="AlphaFoldDB" id="A0A227K9G3"/>
<dbReference type="InterPro" id="IPR050396">
    <property type="entry name" value="Glycosyltr_51/Transpeptidase"/>
</dbReference>
<dbReference type="GO" id="GO:0006508">
    <property type="term" value="P:proteolysis"/>
    <property type="evidence" value="ECO:0007669"/>
    <property type="project" value="UniProtKB-KW"/>
</dbReference>
<evidence type="ECO:0000256" key="8">
    <source>
        <dbReference type="ARBA" id="ARBA00022519"/>
    </source>
</evidence>
<evidence type="ECO:0000256" key="6">
    <source>
        <dbReference type="ARBA" id="ARBA00018638"/>
    </source>
</evidence>
<evidence type="ECO:0000256" key="22">
    <source>
        <dbReference type="ARBA" id="ARBA00023316"/>
    </source>
</evidence>
<dbReference type="GO" id="GO:0071555">
    <property type="term" value="P:cell wall organization"/>
    <property type="evidence" value="ECO:0007669"/>
    <property type="project" value="UniProtKB-KW"/>
</dbReference>
<evidence type="ECO:0000256" key="2">
    <source>
        <dbReference type="ARBA" id="ARBA00004752"/>
    </source>
</evidence>
<dbReference type="GO" id="GO:0030288">
    <property type="term" value="C:outer membrane-bounded periplasmic space"/>
    <property type="evidence" value="ECO:0007669"/>
    <property type="project" value="TreeGrafter"/>
</dbReference>
<comment type="similarity">
    <text evidence="4">In the N-terminal section; belongs to the glycosyltransferase 51 family.</text>
</comment>
<dbReference type="Gene3D" id="3.40.710.10">
    <property type="entry name" value="DD-peptidase/beta-lactamase superfamily"/>
    <property type="match status" value="2"/>
</dbReference>
<dbReference type="GO" id="GO:0009002">
    <property type="term" value="F:serine-type D-Ala-D-Ala carboxypeptidase activity"/>
    <property type="evidence" value="ECO:0007669"/>
    <property type="project" value="UniProtKB-EC"/>
</dbReference>
<feature type="domain" description="Penicillin-binding protein OB-like" evidence="30">
    <location>
        <begin position="358"/>
        <end position="461"/>
    </location>
</feature>
<evidence type="ECO:0000256" key="5">
    <source>
        <dbReference type="ARBA" id="ARBA00012448"/>
    </source>
</evidence>
<keyword evidence="21" id="KW-0511">Multifunctional enzyme</keyword>
<evidence type="ECO:0000259" key="29">
    <source>
        <dbReference type="Pfam" id="PF00912"/>
    </source>
</evidence>
<dbReference type="PANTHER" id="PTHR32282:SF27">
    <property type="entry name" value="PENICILLIN-BINDING PROTEIN 1A"/>
    <property type="match status" value="1"/>
</dbReference>
<keyword evidence="13" id="KW-0812">Transmembrane</keyword>
<keyword evidence="32" id="KW-1185">Reference proteome</keyword>
<dbReference type="InterPro" id="IPR023346">
    <property type="entry name" value="Lysozyme-like_dom_sf"/>
</dbReference>
<dbReference type="GO" id="GO:0009252">
    <property type="term" value="P:peptidoglycan biosynthetic process"/>
    <property type="evidence" value="ECO:0007669"/>
    <property type="project" value="UniProtKB-UniPathway"/>
</dbReference>
<dbReference type="EMBL" id="NHMP01000019">
    <property type="protein sequence ID" value="OXE44090.1"/>
    <property type="molecule type" value="Genomic_DNA"/>
</dbReference>
<feature type="region of interest" description="Disordered" evidence="27">
    <location>
        <begin position="1"/>
        <end position="22"/>
    </location>
</feature>
<keyword evidence="15" id="KW-0133">Cell shape</keyword>
<proteinExistence type="inferred from homology"/>
<dbReference type="GO" id="GO:0008955">
    <property type="term" value="F:peptidoglycan glycosyltransferase activity"/>
    <property type="evidence" value="ECO:0007669"/>
    <property type="project" value="UniProtKB-EC"/>
</dbReference>
<dbReference type="InterPro" id="IPR036950">
    <property type="entry name" value="PBP_transglycosylase"/>
</dbReference>
<evidence type="ECO:0000256" key="17">
    <source>
        <dbReference type="ARBA" id="ARBA00022984"/>
    </source>
</evidence>
<evidence type="ECO:0000259" key="28">
    <source>
        <dbReference type="Pfam" id="PF00905"/>
    </source>
</evidence>
<keyword evidence="12" id="KW-0808">Transferase</keyword>
<evidence type="ECO:0000256" key="21">
    <source>
        <dbReference type="ARBA" id="ARBA00023268"/>
    </source>
</evidence>
<evidence type="ECO:0000256" key="12">
    <source>
        <dbReference type="ARBA" id="ARBA00022679"/>
    </source>
</evidence>
<evidence type="ECO:0000256" key="10">
    <source>
        <dbReference type="ARBA" id="ARBA00022670"/>
    </source>
</evidence>
<evidence type="ECO:0000256" key="25">
    <source>
        <dbReference type="ARBA" id="ARBA00049902"/>
    </source>
</evidence>
<dbReference type="EC" id="2.4.99.28" evidence="24"/>
<dbReference type="GO" id="GO:0008360">
    <property type="term" value="P:regulation of cell shape"/>
    <property type="evidence" value="ECO:0007669"/>
    <property type="project" value="UniProtKB-KW"/>
</dbReference>
<evidence type="ECO:0000313" key="31">
    <source>
        <dbReference type="EMBL" id="OXE44090.1"/>
    </source>
</evidence>
<dbReference type="InterPro" id="IPR012338">
    <property type="entry name" value="Beta-lactam/transpept-like"/>
</dbReference>
<dbReference type="Pfam" id="PF00912">
    <property type="entry name" value="Transgly"/>
    <property type="match status" value="1"/>
</dbReference>
<dbReference type="Pfam" id="PF17092">
    <property type="entry name" value="PCB_OB"/>
    <property type="match status" value="1"/>
</dbReference>
<evidence type="ECO:0000256" key="20">
    <source>
        <dbReference type="ARBA" id="ARBA00023251"/>
    </source>
</evidence>
<protein>
    <recommendedName>
        <fullName evidence="6">Penicillin-binding protein 1A</fullName>
        <ecNumber evidence="24">2.4.99.28</ecNumber>
        <ecNumber evidence="5">3.4.16.4</ecNumber>
    </recommendedName>
</protein>
<feature type="domain" description="Glycosyl transferase family 51" evidence="29">
    <location>
        <begin position="86"/>
        <end position="261"/>
    </location>
</feature>
<dbReference type="Gene3D" id="1.10.3810.10">
    <property type="entry name" value="Biosynthetic peptidoglycan transglycosylase-like"/>
    <property type="match status" value="1"/>
</dbReference>
<evidence type="ECO:0000256" key="16">
    <source>
        <dbReference type="ARBA" id="ARBA00022968"/>
    </source>
</evidence>
<dbReference type="PANTHER" id="PTHR32282">
    <property type="entry name" value="BINDING PROTEIN TRANSPEPTIDASE, PUTATIVE-RELATED"/>
    <property type="match status" value="1"/>
</dbReference>
<keyword evidence="9" id="KW-0121">Carboxypeptidase</keyword>
<evidence type="ECO:0000256" key="27">
    <source>
        <dbReference type="SAM" id="MobiDB-lite"/>
    </source>
</evidence>
<dbReference type="EC" id="3.4.16.4" evidence="5"/>
<keyword evidence="8" id="KW-0997">Cell inner membrane</keyword>
<keyword evidence="11" id="KW-0328">Glycosyltransferase</keyword>
<dbReference type="Pfam" id="PF00905">
    <property type="entry name" value="Transpeptidase"/>
    <property type="match status" value="1"/>
</dbReference>
<accession>A0A227K9G3</accession>
<dbReference type="RefSeq" id="WP_066595421.1">
    <property type="nucleotide sequence ID" value="NZ_CAJTBZ010000024.1"/>
</dbReference>
<evidence type="ECO:0000256" key="9">
    <source>
        <dbReference type="ARBA" id="ARBA00022645"/>
    </source>
</evidence>
<comment type="similarity">
    <text evidence="3">In the C-terminal section; belongs to the transpeptidase family.</text>
</comment>
<evidence type="ECO:0000256" key="3">
    <source>
        <dbReference type="ARBA" id="ARBA00007090"/>
    </source>
</evidence>
<evidence type="ECO:0000256" key="18">
    <source>
        <dbReference type="ARBA" id="ARBA00022989"/>
    </source>
</evidence>
<organism evidence="31 32">
    <name type="scientific">Turicimonas muris</name>
    <dbReference type="NCBI Taxonomy" id="1796652"/>
    <lineage>
        <taxon>Bacteria</taxon>
        <taxon>Pseudomonadati</taxon>
        <taxon>Pseudomonadota</taxon>
        <taxon>Betaproteobacteria</taxon>
        <taxon>Burkholderiales</taxon>
        <taxon>Sutterellaceae</taxon>
        <taxon>Turicimonas</taxon>
    </lineage>
</organism>
<dbReference type="GO" id="GO:0008658">
    <property type="term" value="F:penicillin binding"/>
    <property type="evidence" value="ECO:0007669"/>
    <property type="project" value="InterPro"/>
</dbReference>
<evidence type="ECO:0000256" key="4">
    <source>
        <dbReference type="ARBA" id="ARBA00007739"/>
    </source>
</evidence>
<dbReference type="GO" id="GO:0005886">
    <property type="term" value="C:plasma membrane"/>
    <property type="evidence" value="ECO:0007669"/>
    <property type="project" value="UniProtKB-SubCell"/>
</dbReference>